<feature type="signal peptide" evidence="2">
    <location>
        <begin position="1"/>
        <end position="24"/>
    </location>
</feature>
<accession>A0AAV6YH45</accession>
<organism evidence="3 4">
    <name type="scientific">Engystomops pustulosus</name>
    <name type="common">Tungara frog</name>
    <name type="synonym">Physalaemus pustulosus</name>
    <dbReference type="NCBI Taxonomy" id="76066"/>
    <lineage>
        <taxon>Eukaryota</taxon>
        <taxon>Metazoa</taxon>
        <taxon>Chordata</taxon>
        <taxon>Craniata</taxon>
        <taxon>Vertebrata</taxon>
        <taxon>Euteleostomi</taxon>
        <taxon>Amphibia</taxon>
        <taxon>Batrachia</taxon>
        <taxon>Anura</taxon>
        <taxon>Neobatrachia</taxon>
        <taxon>Hyloidea</taxon>
        <taxon>Leptodactylidae</taxon>
        <taxon>Leiuperinae</taxon>
        <taxon>Engystomops</taxon>
    </lineage>
</organism>
<keyword evidence="4" id="KW-1185">Reference proteome</keyword>
<feature type="transmembrane region" description="Helical" evidence="1">
    <location>
        <begin position="12"/>
        <end position="40"/>
    </location>
</feature>
<keyword evidence="2" id="KW-0732">Signal</keyword>
<proteinExistence type="predicted"/>
<evidence type="ECO:0000256" key="2">
    <source>
        <dbReference type="SAM" id="SignalP"/>
    </source>
</evidence>
<evidence type="ECO:0000313" key="3">
    <source>
        <dbReference type="EMBL" id="KAG8536844.1"/>
    </source>
</evidence>
<protein>
    <recommendedName>
        <fullName evidence="5">Secreted protein</fullName>
    </recommendedName>
</protein>
<keyword evidence="1" id="KW-0812">Transmembrane</keyword>
<dbReference type="Proteomes" id="UP000824782">
    <property type="component" value="Unassembled WGS sequence"/>
</dbReference>
<keyword evidence="1" id="KW-1133">Transmembrane helix</keyword>
<reference evidence="3" key="1">
    <citation type="thesis" date="2020" institute="ProQuest LLC" country="789 East Eisenhower Parkway, Ann Arbor, MI, USA">
        <title>Comparative Genomics and Chromosome Evolution.</title>
        <authorList>
            <person name="Mudd A.B."/>
        </authorList>
    </citation>
    <scope>NUCLEOTIDE SEQUENCE</scope>
    <source>
        <strain evidence="3">237g6f4</strain>
        <tissue evidence="3">Blood</tissue>
    </source>
</reference>
<comment type="caution">
    <text evidence="3">The sequence shown here is derived from an EMBL/GenBank/DDBJ whole genome shotgun (WGS) entry which is preliminary data.</text>
</comment>
<sequence>MKKSPMILDELGLWLFLIDISAMCIDNGSVLSLFSLSFCLSACIKKRRFNVNCLENITPEFSASTVRKTEITELCCEKQFRCERALSIIKNSLECYCLCK</sequence>
<evidence type="ECO:0000313" key="4">
    <source>
        <dbReference type="Proteomes" id="UP000824782"/>
    </source>
</evidence>
<feature type="chain" id="PRO_5043563419" description="Secreted protein" evidence="2">
    <location>
        <begin position="25"/>
        <end position="100"/>
    </location>
</feature>
<dbReference type="EMBL" id="WNYA01037335">
    <property type="protein sequence ID" value="KAG8536844.1"/>
    <property type="molecule type" value="Genomic_DNA"/>
</dbReference>
<gene>
    <name evidence="3" type="ORF">GDO81_025570</name>
</gene>
<dbReference type="AlphaFoldDB" id="A0AAV6YH45"/>
<keyword evidence="1" id="KW-0472">Membrane</keyword>
<name>A0AAV6YH45_ENGPU</name>
<evidence type="ECO:0008006" key="5">
    <source>
        <dbReference type="Google" id="ProtNLM"/>
    </source>
</evidence>
<evidence type="ECO:0000256" key="1">
    <source>
        <dbReference type="SAM" id="Phobius"/>
    </source>
</evidence>